<dbReference type="AlphaFoldDB" id="A0A4R5C6J1"/>
<evidence type="ECO:0000256" key="3">
    <source>
        <dbReference type="ARBA" id="ARBA00022692"/>
    </source>
</evidence>
<keyword evidence="4 6" id="KW-1133">Transmembrane helix</keyword>
<dbReference type="OrthoDB" id="3175972at2"/>
<keyword evidence="5 6" id="KW-0472">Membrane</keyword>
<evidence type="ECO:0000256" key="2">
    <source>
        <dbReference type="ARBA" id="ARBA00022475"/>
    </source>
</evidence>
<dbReference type="GO" id="GO:0005886">
    <property type="term" value="C:plasma membrane"/>
    <property type="evidence" value="ECO:0007669"/>
    <property type="project" value="UniProtKB-SubCell"/>
</dbReference>
<evidence type="ECO:0000256" key="1">
    <source>
        <dbReference type="ARBA" id="ARBA00004651"/>
    </source>
</evidence>
<feature type="transmembrane region" description="Helical" evidence="6">
    <location>
        <begin position="77"/>
        <end position="94"/>
    </location>
</feature>
<dbReference type="Pfam" id="PF01810">
    <property type="entry name" value="LysE"/>
    <property type="match status" value="1"/>
</dbReference>
<name>A0A4R5C6J1_9ACTN</name>
<reference evidence="7 8" key="1">
    <citation type="submission" date="2019-03" db="EMBL/GenBank/DDBJ databases">
        <title>Draft genome sequences of novel Actinobacteria.</title>
        <authorList>
            <person name="Sahin N."/>
            <person name="Ay H."/>
            <person name="Saygin H."/>
        </authorList>
    </citation>
    <scope>NUCLEOTIDE SEQUENCE [LARGE SCALE GENOMIC DNA]</scope>
    <source>
        <strain evidence="7 8">H3C3</strain>
    </source>
</reference>
<dbReference type="Proteomes" id="UP000294513">
    <property type="component" value="Unassembled WGS sequence"/>
</dbReference>
<comment type="subcellular location">
    <subcellularLocation>
        <location evidence="1">Cell membrane</location>
        <topology evidence="1">Multi-pass membrane protein</topology>
    </subcellularLocation>
</comment>
<keyword evidence="8" id="KW-1185">Reference proteome</keyword>
<evidence type="ECO:0000313" key="7">
    <source>
        <dbReference type="EMBL" id="TDD95308.1"/>
    </source>
</evidence>
<evidence type="ECO:0000313" key="8">
    <source>
        <dbReference type="Proteomes" id="UP000294513"/>
    </source>
</evidence>
<sequence length="211" mass="21601">MGTAVAFLASSLLVIVTPGPDLALITRLMLERRTPRPAAAAAAGMITAGAAQAALGAAGLAAFFGAHPDGFTAFRRIGAAVLLGWAFVALRSALHRPAGTPDAALAHGPATEPGLLRGGFIQGLLCTGSNPKVGVFLMAFLPQFVPPGVDPVAGVAFLAACYLTLGLLWLATWILLVGRLAPFLRSARAMRLVHGTTALVFGAFALRLVLV</sequence>
<feature type="transmembrane region" description="Helical" evidence="6">
    <location>
        <begin position="152"/>
        <end position="177"/>
    </location>
</feature>
<dbReference type="InterPro" id="IPR001123">
    <property type="entry name" value="LeuE-type"/>
</dbReference>
<evidence type="ECO:0000256" key="5">
    <source>
        <dbReference type="ARBA" id="ARBA00023136"/>
    </source>
</evidence>
<comment type="caution">
    <text evidence="7">The sequence shown here is derived from an EMBL/GenBank/DDBJ whole genome shotgun (WGS) entry which is preliminary data.</text>
</comment>
<evidence type="ECO:0000256" key="4">
    <source>
        <dbReference type="ARBA" id="ARBA00022989"/>
    </source>
</evidence>
<dbReference type="PANTHER" id="PTHR30086:SF20">
    <property type="entry name" value="ARGININE EXPORTER PROTEIN ARGO-RELATED"/>
    <property type="match status" value="1"/>
</dbReference>
<proteinExistence type="predicted"/>
<feature type="transmembrane region" description="Helical" evidence="6">
    <location>
        <begin position="189"/>
        <end position="210"/>
    </location>
</feature>
<organism evidence="7 8">
    <name type="scientific">Actinomadura rubrisoli</name>
    <dbReference type="NCBI Taxonomy" id="2530368"/>
    <lineage>
        <taxon>Bacteria</taxon>
        <taxon>Bacillati</taxon>
        <taxon>Actinomycetota</taxon>
        <taxon>Actinomycetes</taxon>
        <taxon>Streptosporangiales</taxon>
        <taxon>Thermomonosporaceae</taxon>
        <taxon>Actinomadura</taxon>
    </lineage>
</organism>
<protein>
    <submittedName>
        <fullName evidence="7">LysE family translocator</fullName>
    </submittedName>
</protein>
<feature type="transmembrane region" description="Helical" evidence="6">
    <location>
        <begin position="39"/>
        <end position="65"/>
    </location>
</feature>
<dbReference type="PANTHER" id="PTHR30086">
    <property type="entry name" value="ARGININE EXPORTER PROTEIN ARGO"/>
    <property type="match status" value="1"/>
</dbReference>
<accession>A0A4R5C6J1</accession>
<dbReference type="RefSeq" id="WP_131889641.1">
    <property type="nucleotide sequence ID" value="NZ_SMKU01000013.1"/>
</dbReference>
<gene>
    <name evidence="7" type="ORF">E1298_05435</name>
</gene>
<evidence type="ECO:0000256" key="6">
    <source>
        <dbReference type="SAM" id="Phobius"/>
    </source>
</evidence>
<keyword evidence="2" id="KW-1003">Cell membrane</keyword>
<dbReference type="EMBL" id="SMKU01000013">
    <property type="protein sequence ID" value="TDD95308.1"/>
    <property type="molecule type" value="Genomic_DNA"/>
</dbReference>
<dbReference type="GO" id="GO:0015171">
    <property type="term" value="F:amino acid transmembrane transporter activity"/>
    <property type="evidence" value="ECO:0007669"/>
    <property type="project" value="TreeGrafter"/>
</dbReference>
<keyword evidence="3 6" id="KW-0812">Transmembrane</keyword>